<comment type="caution">
    <text evidence="11">The sequence shown here is derived from an EMBL/GenBank/DDBJ whole genome shotgun (WGS) entry which is preliminary data.</text>
</comment>
<evidence type="ECO:0000313" key="12">
    <source>
        <dbReference type="Proteomes" id="UP000823749"/>
    </source>
</evidence>
<dbReference type="InterPro" id="IPR006620">
    <property type="entry name" value="Pro_4_hyd_alph"/>
</dbReference>
<dbReference type="PROSITE" id="PS51369">
    <property type="entry name" value="TCP"/>
    <property type="match status" value="1"/>
</dbReference>
<evidence type="ECO:0000256" key="3">
    <source>
        <dbReference type="ARBA" id="ARBA00022964"/>
    </source>
</evidence>
<dbReference type="GO" id="GO:0016705">
    <property type="term" value="F:oxidoreductase activity, acting on paired donors, with incorporation or reduction of molecular oxygen"/>
    <property type="evidence" value="ECO:0007669"/>
    <property type="project" value="InterPro"/>
</dbReference>
<dbReference type="GO" id="GO:0043565">
    <property type="term" value="F:sequence-specific DNA binding"/>
    <property type="evidence" value="ECO:0007669"/>
    <property type="project" value="TreeGrafter"/>
</dbReference>
<keyword evidence="5" id="KW-0805">Transcription regulation</keyword>
<dbReference type="GO" id="GO:0051213">
    <property type="term" value="F:dioxygenase activity"/>
    <property type="evidence" value="ECO:0007669"/>
    <property type="project" value="UniProtKB-KW"/>
</dbReference>
<proteinExistence type="predicted"/>
<sequence length="552" mass="59297">MKRKMGERRTKEGDRKKTRTELPTVKPKSNLPITRLKDTDLFTVQNFFTSVESKAFIKAAELIGFVHQGSLGPTKGEAYRDNDRISLTDPVLADSIWKSGLNDLFSGLKIRGKVAVGLNPNIRFYRYKVGQRFGRHVDASTDLGEGKRTYYTLLIYLSGGFKLKSKSHQRSPQDSSETLGGGETVFYDSTNDIVAEVPPTEGMALLHIHGYNCMLHEARNGLVRFRLNMASVDDDNDENSGILSSDPLLGDTPEYTITAVGPPSEAAEQRSQGAIVPSLKEEPSDSELEGSIPVGVMPIMSAPMGRSMVVAQPKRSSKDRHTKVEGRGRRVRMPATCAARIFQLTRELGHKSDGETINWLLERAEPAIIQATGTGTVPAIAVSVNGTLKIPTTPTAPSAEDGEATKKKRKRACNSDFYDMNDSGLSNYAPVTPQPQGLVPVWAVGGGPGGAFFMIPPASNHQPQLWAIPARPISNFVSGVGFGGGGGEVLQGAVGSGSSSSAASGKVSVMAPCSSSSTATTPQMLRDFSLEIYDKKELQFMVSSGSDQAAPS</sequence>
<keyword evidence="4" id="KW-0560">Oxidoreductase</keyword>
<dbReference type="InterPro" id="IPR005333">
    <property type="entry name" value="Transcription_factor_TCP"/>
</dbReference>
<dbReference type="Pfam" id="PF03634">
    <property type="entry name" value="TCP"/>
    <property type="match status" value="1"/>
</dbReference>
<gene>
    <name evidence="11" type="ORF">RHGRI_027805</name>
</gene>
<dbReference type="SMART" id="SM00702">
    <property type="entry name" value="P4Hc"/>
    <property type="match status" value="1"/>
</dbReference>
<keyword evidence="8" id="KW-0539">Nucleus</keyword>
<dbReference type="GO" id="GO:0005506">
    <property type="term" value="F:iron ion binding"/>
    <property type="evidence" value="ECO:0007669"/>
    <property type="project" value="InterPro"/>
</dbReference>
<comment type="subcellular location">
    <subcellularLocation>
        <location evidence="2">Nucleus</location>
    </subcellularLocation>
</comment>
<evidence type="ECO:0000256" key="1">
    <source>
        <dbReference type="ARBA" id="ARBA00001961"/>
    </source>
</evidence>
<evidence type="ECO:0000256" key="9">
    <source>
        <dbReference type="SAM" id="MobiDB-lite"/>
    </source>
</evidence>
<dbReference type="AlphaFoldDB" id="A0AAV6IY70"/>
<name>A0AAV6IY70_9ERIC</name>
<evidence type="ECO:0000256" key="4">
    <source>
        <dbReference type="ARBA" id="ARBA00023002"/>
    </source>
</evidence>
<dbReference type="Proteomes" id="UP000823749">
    <property type="component" value="Chromosome 9"/>
</dbReference>
<evidence type="ECO:0000256" key="8">
    <source>
        <dbReference type="ARBA" id="ARBA00023242"/>
    </source>
</evidence>
<evidence type="ECO:0000256" key="7">
    <source>
        <dbReference type="ARBA" id="ARBA00023163"/>
    </source>
</evidence>
<accession>A0AAV6IY70</accession>
<dbReference type="GO" id="GO:0003700">
    <property type="term" value="F:DNA-binding transcription factor activity"/>
    <property type="evidence" value="ECO:0007669"/>
    <property type="project" value="InterPro"/>
</dbReference>
<dbReference type="InterPro" id="IPR017887">
    <property type="entry name" value="TF_TCP_subgr"/>
</dbReference>
<dbReference type="Gene3D" id="2.60.120.620">
    <property type="entry name" value="q2cbj1_9rhob like domain"/>
    <property type="match status" value="1"/>
</dbReference>
<feature type="domain" description="TCP" evidence="10">
    <location>
        <begin position="317"/>
        <end position="371"/>
    </location>
</feature>
<dbReference type="GO" id="GO:0031418">
    <property type="term" value="F:L-ascorbic acid binding"/>
    <property type="evidence" value="ECO:0007669"/>
    <property type="project" value="InterPro"/>
</dbReference>
<evidence type="ECO:0000256" key="6">
    <source>
        <dbReference type="ARBA" id="ARBA00023125"/>
    </source>
</evidence>
<dbReference type="PANTHER" id="PTHR31072:SF1">
    <property type="entry name" value="TRANSCRIPTION FACTOR TCP9"/>
    <property type="match status" value="1"/>
</dbReference>
<keyword evidence="12" id="KW-1185">Reference proteome</keyword>
<keyword evidence="3" id="KW-0223">Dioxygenase</keyword>
<feature type="region of interest" description="Disordered" evidence="9">
    <location>
        <begin position="1"/>
        <end position="29"/>
    </location>
</feature>
<reference evidence="11" key="1">
    <citation type="submission" date="2020-08" db="EMBL/GenBank/DDBJ databases">
        <title>Plant Genome Project.</title>
        <authorList>
            <person name="Zhang R.-G."/>
        </authorList>
    </citation>
    <scope>NUCLEOTIDE SEQUENCE</scope>
    <source>
        <strain evidence="11">WSP0</strain>
        <tissue evidence="11">Leaf</tissue>
    </source>
</reference>
<organism evidence="11 12">
    <name type="scientific">Rhododendron griersonianum</name>
    <dbReference type="NCBI Taxonomy" id="479676"/>
    <lineage>
        <taxon>Eukaryota</taxon>
        <taxon>Viridiplantae</taxon>
        <taxon>Streptophyta</taxon>
        <taxon>Embryophyta</taxon>
        <taxon>Tracheophyta</taxon>
        <taxon>Spermatophyta</taxon>
        <taxon>Magnoliopsida</taxon>
        <taxon>eudicotyledons</taxon>
        <taxon>Gunneridae</taxon>
        <taxon>Pentapetalae</taxon>
        <taxon>asterids</taxon>
        <taxon>Ericales</taxon>
        <taxon>Ericaceae</taxon>
        <taxon>Ericoideae</taxon>
        <taxon>Rhodoreae</taxon>
        <taxon>Rhododendron</taxon>
    </lineage>
</organism>
<evidence type="ECO:0000259" key="10">
    <source>
        <dbReference type="PROSITE" id="PS51369"/>
    </source>
</evidence>
<keyword evidence="7" id="KW-0804">Transcription</keyword>
<keyword evidence="6" id="KW-0238">DNA-binding</keyword>
<evidence type="ECO:0000256" key="2">
    <source>
        <dbReference type="ARBA" id="ARBA00004123"/>
    </source>
</evidence>
<dbReference type="EMBL" id="JACTNZ010000009">
    <property type="protein sequence ID" value="KAG5533741.1"/>
    <property type="molecule type" value="Genomic_DNA"/>
</dbReference>
<evidence type="ECO:0000313" key="11">
    <source>
        <dbReference type="EMBL" id="KAG5533741.1"/>
    </source>
</evidence>
<protein>
    <recommendedName>
        <fullName evidence="10">TCP domain-containing protein</fullName>
    </recommendedName>
</protein>
<dbReference type="PANTHER" id="PTHR31072">
    <property type="entry name" value="TRANSCRIPTION FACTOR TCP4-RELATED"/>
    <property type="match status" value="1"/>
</dbReference>
<evidence type="ECO:0000256" key="5">
    <source>
        <dbReference type="ARBA" id="ARBA00023015"/>
    </source>
</evidence>
<dbReference type="GO" id="GO:0005634">
    <property type="term" value="C:nucleus"/>
    <property type="evidence" value="ECO:0007669"/>
    <property type="project" value="UniProtKB-SubCell"/>
</dbReference>
<feature type="region of interest" description="Disordered" evidence="9">
    <location>
        <begin position="309"/>
        <end position="328"/>
    </location>
</feature>
<comment type="cofactor">
    <cofactor evidence="1">
        <name>L-ascorbate</name>
        <dbReference type="ChEBI" id="CHEBI:38290"/>
    </cofactor>
</comment>